<evidence type="ECO:0000256" key="3">
    <source>
        <dbReference type="ARBA" id="ARBA00022475"/>
    </source>
</evidence>
<evidence type="ECO:0000256" key="2">
    <source>
        <dbReference type="ARBA" id="ARBA00007343"/>
    </source>
</evidence>
<name>A0ABN9M9F7_9NEOB</name>
<comment type="subcellular location">
    <subcellularLocation>
        <location evidence="1">Cell membrane</location>
        <topology evidence="1">Multi-pass membrane protein</topology>
    </subcellularLocation>
</comment>
<feature type="compositionally biased region" description="Low complexity" evidence="13">
    <location>
        <begin position="941"/>
        <end position="959"/>
    </location>
</feature>
<evidence type="ECO:0000256" key="4">
    <source>
        <dbReference type="ARBA" id="ARBA00022692"/>
    </source>
</evidence>
<evidence type="ECO:0000256" key="8">
    <source>
        <dbReference type="ARBA" id="ARBA00023136"/>
    </source>
</evidence>
<evidence type="ECO:0000313" key="17">
    <source>
        <dbReference type="EMBL" id="CAJ0961909.1"/>
    </source>
</evidence>
<dbReference type="InterPro" id="IPR017981">
    <property type="entry name" value="GPCR_2-like_7TM"/>
</dbReference>
<dbReference type="InterPro" id="IPR046338">
    <property type="entry name" value="GAIN_dom_sf"/>
</dbReference>
<comment type="similarity">
    <text evidence="2">Belongs to the G-protein coupled receptor 2 family. Adhesion G-protein coupled receptor (ADGR) subfamily.</text>
</comment>
<dbReference type="InterPro" id="IPR057244">
    <property type="entry name" value="GAIN_B"/>
</dbReference>
<organism evidence="17 18">
    <name type="scientific">Ranitomeya imitator</name>
    <name type="common">mimic poison frog</name>
    <dbReference type="NCBI Taxonomy" id="111125"/>
    <lineage>
        <taxon>Eukaryota</taxon>
        <taxon>Metazoa</taxon>
        <taxon>Chordata</taxon>
        <taxon>Craniata</taxon>
        <taxon>Vertebrata</taxon>
        <taxon>Euteleostomi</taxon>
        <taxon>Amphibia</taxon>
        <taxon>Batrachia</taxon>
        <taxon>Anura</taxon>
        <taxon>Neobatrachia</taxon>
        <taxon>Hyloidea</taxon>
        <taxon>Dendrobatidae</taxon>
        <taxon>Dendrobatinae</taxon>
        <taxon>Ranitomeya</taxon>
    </lineage>
</organism>
<dbReference type="InterPro" id="IPR000203">
    <property type="entry name" value="GPS"/>
</dbReference>
<evidence type="ECO:0000313" key="18">
    <source>
        <dbReference type="Proteomes" id="UP001176940"/>
    </source>
</evidence>
<keyword evidence="10" id="KW-0675">Receptor</keyword>
<feature type="transmembrane region" description="Helical" evidence="14">
    <location>
        <begin position="712"/>
        <end position="736"/>
    </location>
</feature>
<feature type="compositionally biased region" description="Polar residues" evidence="13">
    <location>
        <begin position="355"/>
        <end position="399"/>
    </location>
</feature>
<dbReference type="PROSITE" id="PS00650">
    <property type="entry name" value="G_PROTEIN_RECEP_F2_2"/>
    <property type="match status" value="1"/>
</dbReference>
<dbReference type="PANTHER" id="PTHR12011:SF264">
    <property type="entry name" value="ADHESION G-PROTEIN COUPLED RECEPTOR G2"/>
    <property type="match status" value="1"/>
</dbReference>
<keyword evidence="11" id="KW-0325">Glycoprotein</keyword>
<dbReference type="PRINTS" id="PR00249">
    <property type="entry name" value="GPCRSECRETIN"/>
</dbReference>
<keyword evidence="9" id="KW-1015">Disulfide bond</keyword>
<keyword evidence="3" id="KW-1003">Cell membrane</keyword>
<dbReference type="SMART" id="SM00303">
    <property type="entry name" value="GPS"/>
    <property type="match status" value="1"/>
</dbReference>
<feature type="compositionally biased region" description="Polar residues" evidence="13">
    <location>
        <begin position="1005"/>
        <end position="1015"/>
    </location>
</feature>
<dbReference type="SUPFAM" id="SSF81321">
    <property type="entry name" value="Family A G protein-coupled receptor-like"/>
    <property type="match status" value="1"/>
</dbReference>
<feature type="region of interest" description="Disordered" evidence="13">
    <location>
        <begin position="235"/>
        <end position="257"/>
    </location>
</feature>
<feature type="transmembrane region" description="Helical" evidence="14">
    <location>
        <begin position="646"/>
        <end position="674"/>
    </location>
</feature>
<dbReference type="Proteomes" id="UP001176940">
    <property type="component" value="Unassembled WGS sequence"/>
</dbReference>
<sequence>MQRNNYTVLEWPSQSPDLNIIEHVCLQENGAGKRGLRRRRFLLPESAPAQSQLSGAIFLKTYLQWSRTIGMSSRKWRRKAGTAQAPIPAAGIGACAVRALRRHFLEDTPAVEPECVFKKMAPESADCAGADSGSRNRRLRSPRPPEPGAEEPGDGAASSAGTGKVYEIRLKEPCLLPIDVNKIKSYFNFTDLIIKNCSIFLWDIEGVTNICYKLNPFKESIHYISFPACSTNGSSGSGGSSTGGVQTTTADNSGALGTTVNNGTSTIVYRRPSTTFTKGSSTTFNILSNTTLDADLSTTIDIGSSATRKGDGTLTTSSKSKTTINSESTSVNSGTIVTVNLGNTTTVNSESNSTGDQGSMTTTHSEDNYQTSTRPKTTAISGPKRTTNSESNVTANSGPTRTTTYTTVYTAANTTKSPSTKDTLKKISNILNSGNLNSSIVNSIVSQLENMLSGEVSADDAPDFLNTINSFLNVSQALLGPVSNRLIKIVDKIGLQLTFPGNSINVTSQSLALAVSKVNDSSFTGTSFSVNASSGLQVSLGPQAPANSGASILLPASLINDMSPGEQKDASRVQFNYYADTSFFMDEVDCVFWDFNKNNGIGGWSSYGCIVANTTQSETVCKCNHLTSFAILLNVSPNEQQNPEDLLVLTFITYIGCGLSAIFLSVTLVTYIAFEKIRRDYPSKILIQLCAALVCLNLTFLLNPWIALYEDIPGLCISVAAFLHYFVLVSITWMGLEAFHMYLSLVKVFNTYVRKYILKFCIIGWGAPAVVVAIILAVNKDLYFLKISGKYPNGSTDYFCWVNDIVFWITIVGYFGIIFLLNVSMFVVVLIQLCRIKKQKQLGYQRKTTIQDLRSVAGITFLLGITWGLGFFSFGPGRTAMMYLFTIFNSLQGFFIFFFYCVAKENVRKQWRRYLCCGKFRLAENSDWSKTATNKLRKQTSKQGISSSSSNSIQSSSNTNSTTLLVSNEYSLHPNGNGNVVKERNGVSFMLQNGEMPLQEFPGRPSTTNGDVQQHSLRRTSNKGSVHFIDQI</sequence>
<evidence type="ECO:0000256" key="11">
    <source>
        <dbReference type="ARBA" id="ARBA00023180"/>
    </source>
</evidence>
<evidence type="ECO:0000259" key="15">
    <source>
        <dbReference type="PROSITE" id="PS50221"/>
    </source>
</evidence>
<evidence type="ECO:0000259" key="16">
    <source>
        <dbReference type="PROSITE" id="PS50261"/>
    </source>
</evidence>
<dbReference type="InterPro" id="IPR017983">
    <property type="entry name" value="GPCR_2_secretin-like_CS"/>
</dbReference>
<keyword evidence="18" id="KW-1185">Reference proteome</keyword>
<gene>
    <name evidence="17" type="ORF">RIMI_LOCUS17975657</name>
</gene>
<evidence type="ECO:0000256" key="7">
    <source>
        <dbReference type="ARBA" id="ARBA00023040"/>
    </source>
</evidence>
<dbReference type="InterPro" id="IPR058857">
    <property type="entry name" value="GAIN_ADGRG2/6"/>
</dbReference>
<keyword evidence="12" id="KW-0807">Transducer</keyword>
<keyword evidence="8 14" id="KW-0472">Membrane</keyword>
<evidence type="ECO:0000256" key="13">
    <source>
        <dbReference type="SAM" id="MobiDB-lite"/>
    </source>
</evidence>
<feature type="domain" description="GAIN-B" evidence="15">
    <location>
        <begin position="463"/>
        <end position="639"/>
    </location>
</feature>
<evidence type="ECO:0008006" key="19">
    <source>
        <dbReference type="Google" id="ProtNLM"/>
    </source>
</evidence>
<evidence type="ECO:0000256" key="12">
    <source>
        <dbReference type="ARBA" id="ARBA00023224"/>
    </source>
</evidence>
<dbReference type="PANTHER" id="PTHR12011">
    <property type="entry name" value="ADHESION G-PROTEIN COUPLED RECEPTOR"/>
    <property type="match status" value="1"/>
</dbReference>
<feature type="transmembrane region" description="Helical" evidence="14">
    <location>
        <begin position="756"/>
        <end position="778"/>
    </location>
</feature>
<feature type="region of interest" description="Disordered" evidence="13">
    <location>
        <begin position="302"/>
        <end position="402"/>
    </location>
</feature>
<dbReference type="Gene3D" id="2.60.220.50">
    <property type="match status" value="1"/>
</dbReference>
<feature type="region of interest" description="Disordered" evidence="13">
    <location>
        <begin position="997"/>
        <end position="1032"/>
    </location>
</feature>
<protein>
    <recommendedName>
        <fullName evidence="19">Adhesion G-protein coupled receptor G2</fullName>
    </recommendedName>
</protein>
<evidence type="ECO:0000256" key="10">
    <source>
        <dbReference type="ARBA" id="ARBA00023170"/>
    </source>
</evidence>
<feature type="region of interest" description="Disordered" evidence="13">
    <location>
        <begin position="934"/>
        <end position="959"/>
    </location>
</feature>
<evidence type="ECO:0000256" key="1">
    <source>
        <dbReference type="ARBA" id="ARBA00004651"/>
    </source>
</evidence>
<dbReference type="PROSITE" id="PS50261">
    <property type="entry name" value="G_PROTEIN_RECEP_F2_4"/>
    <property type="match status" value="1"/>
</dbReference>
<evidence type="ECO:0000256" key="5">
    <source>
        <dbReference type="ARBA" id="ARBA00022729"/>
    </source>
</evidence>
<dbReference type="CDD" id="cd15444">
    <property type="entry name" value="7tmB2_GPR64"/>
    <property type="match status" value="1"/>
</dbReference>
<proteinExistence type="inferred from homology"/>
<evidence type="ECO:0000256" key="9">
    <source>
        <dbReference type="ARBA" id="ARBA00023157"/>
    </source>
</evidence>
<feature type="transmembrane region" description="Helical" evidence="14">
    <location>
        <begin position="686"/>
        <end position="706"/>
    </location>
</feature>
<accession>A0ABN9M9F7</accession>
<feature type="transmembrane region" description="Helical" evidence="14">
    <location>
        <begin position="805"/>
        <end position="834"/>
    </location>
</feature>
<dbReference type="PROSITE" id="PS50221">
    <property type="entry name" value="GAIN_B"/>
    <property type="match status" value="1"/>
</dbReference>
<keyword evidence="7" id="KW-0297">G-protein coupled receptor</keyword>
<dbReference type="Pfam" id="PF26574">
    <property type="entry name" value="GAIN_ADGRG2"/>
    <property type="match status" value="1"/>
</dbReference>
<dbReference type="Gene3D" id="1.20.1070.10">
    <property type="entry name" value="Rhodopsin 7-helix transmembrane proteins"/>
    <property type="match status" value="1"/>
</dbReference>
<evidence type="ECO:0000256" key="6">
    <source>
        <dbReference type="ARBA" id="ARBA00022989"/>
    </source>
</evidence>
<feature type="region of interest" description="Disordered" evidence="13">
    <location>
        <begin position="126"/>
        <end position="160"/>
    </location>
</feature>
<keyword evidence="6 14" id="KW-1133">Transmembrane helix</keyword>
<feature type="transmembrane region" description="Helical" evidence="14">
    <location>
        <begin position="855"/>
        <end position="874"/>
    </location>
</feature>
<dbReference type="InterPro" id="IPR000832">
    <property type="entry name" value="GPCR_2_secretin-like"/>
</dbReference>
<reference evidence="17" key="1">
    <citation type="submission" date="2023-07" db="EMBL/GenBank/DDBJ databases">
        <authorList>
            <person name="Stuckert A."/>
        </authorList>
    </citation>
    <scope>NUCLEOTIDE SEQUENCE</scope>
</reference>
<keyword evidence="5" id="KW-0732">Signal</keyword>
<dbReference type="Pfam" id="PF01825">
    <property type="entry name" value="GPS"/>
    <property type="match status" value="1"/>
</dbReference>
<feature type="compositionally biased region" description="Low complexity" evidence="13">
    <location>
        <begin position="313"/>
        <end position="354"/>
    </location>
</feature>
<comment type="caution">
    <text evidence="17">The sequence shown here is derived from an EMBL/GenBank/DDBJ whole genome shotgun (WGS) entry which is preliminary data.</text>
</comment>
<evidence type="ECO:0000256" key="14">
    <source>
        <dbReference type="SAM" id="Phobius"/>
    </source>
</evidence>
<feature type="transmembrane region" description="Helical" evidence="14">
    <location>
        <begin position="880"/>
        <end position="903"/>
    </location>
</feature>
<dbReference type="EMBL" id="CAUEEQ010053724">
    <property type="protein sequence ID" value="CAJ0961909.1"/>
    <property type="molecule type" value="Genomic_DNA"/>
</dbReference>
<feature type="domain" description="G-protein coupled receptors family 2 profile 2" evidence="16">
    <location>
        <begin position="649"/>
        <end position="904"/>
    </location>
</feature>
<keyword evidence="4 14" id="KW-0812">Transmembrane</keyword>
<dbReference type="Pfam" id="PF00002">
    <property type="entry name" value="7tm_2"/>
    <property type="match status" value="1"/>
</dbReference>